<keyword evidence="3" id="KW-1185">Reference proteome</keyword>
<feature type="region of interest" description="Disordered" evidence="1">
    <location>
        <begin position="137"/>
        <end position="196"/>
    </location>
</feature>
<gene>
    <name evidence="2" type="ORF">EYF80_026859</name>
</gene>
<feature type="compositionally biased region" description="Basic and acidic residues" evidence="1">
    <location>
        <begin position="172"/>
        <end position="187"/>
    </location>
</feature>
<sequence length="196" mass="22012">MMHMDYDAHEKYLKLRKRTPQLPGDTGGWQLVSGATATGWRDKNKRTDHVEAPVAMKEATAGKTFAPEVVNKRRAERFKSMPLCSRRAFFSHSRYSVMSSIDEPRLQNNASLSGFGPGSQRRRGDAAVAIYQTTGLPRLRINRAQPASTRKQTNKRSGEDPMKTTRMPVGSRGEERLIELVRERDLSHANGRISGS</sequence>
<dbReference type="AlphaFoldDB" id="A0A4Z2HAI3"/>
<organism evidence="2 3">
    <name type="scientific">Liparis tanakae</name>
    <name type="common">Tanaka's snailfish</name>
    <dbReference type="NCBI Taxonomy" id="230148"/>
    <lineage>
        <taxon>Eukaryota</taxon>
        <taxon>Metazoa</taxon>
        <taxon>Chordata</taxon>
        <taxon>Craniata</taxon>
        <taxon>Vertebrata</taxon>
        <taxon>Euteleostomi</taxon>
        <taxon>Actinopterygii</taxon>
        <taxon>Neopterygii</taxon>
        <taxon>Teleostei</taxon>
        <taxon>Neoteleostei</taxon>
        <taxon>Acanthomorphata</taxon>
        <taxon>Eupercaria</taxon>
        <taxon>Perciformes</taxon>
        <taxon>Cottioidei</taxon>
        <taxon>Cottales</taxon>
        <taxon>Liparidae</taxon>
        <taxon>Liparis</taxon>
    </lineage>
</organism>
<reference evidence="2 3" key="1">
    <citation type="submission" date="2019-03" db="EMBL/GenBank/DDBJ databases">
        <title>First draft genome of Liparis tanakae, snailfish: a comprehensive survey of snailfish specific genes.</title>
        <authorList>
            <person name="Kim W."/>
            <person name="Song I."/>
            <person name="Jeong J.-H."/>
            <person name="Kim D."/>
            <person name="Kim S."/>
            <person name="Ryu S."/>
            <person name="Song J.Y."/>
            <person name="Lee S.K."/>
        </authorList>
    </citation>
    <scope>NUCLEOTIDE SEQUENCE [LARGE SCALE GENOMIC DNA]</scope>
    <source>
        <tissue evidence="2">Muscle</tissue>
    </source>
</reference>
<accession>A0A4Z2HAI3</accession>
<name>A0A4Z2HAI3_9TELE</name>
<dbReference type="Proteomes" id="UP000314294">
    <property type="component" value="Unassembled WGS sequence"/>
</dbReference>
<evidence type="ECO:0000313" key="3">
    <source>
        <dbReference type="Proteomes" id="UP000314294"/>
    </source>
</evidence>
<proteinExistence type="predicted"/>
<protein>
    <submittedName>
        <fullName evidence="2">Uncharacterized protein</fullName>
    </submittedName>
</protein>
<dbReference type="EMBL" id="SRLO01000284">
    <property type="protein sequence ID" value="TNN62907.1"/>
    <property type="molecule type" value="Genomic_DNA"/>
</dbReference>
<comment type="caution">
    <text evidence="2">The sequence shown here is derived from an EMBL/GenBank/DDBJ whole genome shotgun (WGS) entry which is preliminary data.</text>
</comment>
<evidence type="ECO:0000313" key="2">
    <source>
        <dbReference type="EMBL" id="TNN62907.1"/>
    </source>
</evidence>
<evidence type="ECO:0000256" key="1">
    <source>
        <dbReference type="SAM" id="MobiDB-lite"/>
    </source>
</evidence>